<accession>A0AC59HCA0</accession>
<dbReference type="EMBL" id="MH598806">
    <property type="protein sequence ID" value="AXH71392.1"/>
    <property type="molecule type" value="Genomic_DNA"/>
</dbReference>
<name>A0AC59HCA0_9CAUD</name>
<gene>
    <name evidence="1" type="ORF">P119_gp43</name>
</gene>
<proteinExistence type="predicted"/>
<reference evidence="1 2" key="1">
    <citation type="journal article" date="2019" name="Environ. Microbiol.">
        <title>Pelagiphages in the Podoviridae family integrate into host genomes.</title>
        <authorList>
            <person name="Zhao Y."/>
            <person name="Qin F."/>
            <person name="Zhang R."/>
            <person name="Giovannoni S.J."/>
            <person name="Zhang Z."/>
            <person name="Sun J."/>
            <person name="Du S."/>
            <person name="Rensing C."/>
        </authorList>
    </citation>
    <scope>NUCLEOTIDE SEQUENCE [LARGE SCALE GENOMIC DNA]</scope>
</reference>
<evidence type="ECO:0000313" key="1">
    <source>
        <dbReference type="EMBL" id="AXH71392.1"/>
    </source>
</evidence>
<organism evidence="1 2">
    <name type="scientific">Pelagibacter phage HTVC119P</name>
    <dbReference type="NCBI Taxonomy" id="2283020"/>
    <lineage>
        <taxon>Viruses</taxon>
        <taxon>Duplodnaviria</taxon>
        <taxon>Heunggongvirae</taxon>
        <taxon>Uroviricota</taxon>
        <taxon>Caudoviricetes</taxon>
        <taxon>Autographivirales</taxon>
        <taxon>Votkovvirus</taxon>
    </lineage>
</organism>
<evidence type="ECO:0000313" key="2">
    <source>
        <dbReference type="Proteomes" id="UP000317351"/>
    </source>
</evidence>
<dbReference type="Proteomes" id="UP000317351">
    <property type="component" value="Segment"/>
</dbReference>
<protein>
    <submittedName>
        <fullName evidence="1">Uncharacterized protein</fullName>
    </submittedName>
</protein>
<sequence>MPRKKVTPSLIAEQATGVRLSSHEKLCAERMKTLNESINELKKEVKSLRQDVSMGQGGLKVILAIGTLIIGIIGFFKFNG</sequence>